<keyword evidence="2" id="KW-1185">Reference proteome</keyword>
<dbReference type="Proteomes" id="UP000030764">
    <property type="component" value="Unassembled WGS sequence"/>
</dbReference>
<reference evidence="1 2" key="1">
    <citation type="journal article" date="2014" name="Nat. Genet.">
        <title>Genome and transcriptome of the porcine whipworm Trichuris suis.</title>
        <authorList>
            <person name="Jex A.R."/>
            <person name="Nejsum P."/>
            <person name="Schwarz E.M."/>
            <person name="Hu L."/>
            <person name="Young N.D."/>
            <person name="Hall R.S."/>
            <person name="Korhonen P.K."/>
            <person name="Liao S."/>
            <person name="Thamsborg S."/>
            <person name="Xia J."/>
            <person name="Xu P."/>
            <person name="Wang S."/>
            <person name="Scheerlinck J.P."/>
            <person name="Hofmann A."/>
            <person name="Sternberg P.W."/>
            <person name="Wang J."/>
            <person name="Gasser R.B."/>
        </authorList>
    </citation>
    <scope>NUCLEOTIDE SEQUENCE [LARGE SCALE GENOMIC DNA]</scope>
    <source>
        <strain evidence="1">DCEP-RM93M</strain>
    </source>
</reference>
<dbReference type="AlphaFoldDB" id="A0A085MGN0"/>
<evidence type="ECO:0008006" key="3">
    <source>
        <dbReference type="Google" id="ProtNLM"/>
    </source>
</evidence>
<dbReference type="EMBL" id="KL363194">
    <property type="protein sequence ID" value="KFD56376.1"/>
    <property type="molecule type" value="Genomic_DNA"/>
</dbReference>
<evidence type="ECO:0000313" key="1">
    <source>
        <dbReference type="EMBL" id="KFD56376.1"/>
    </source>
</evidence>
<proteinExistence type="predicted"/>
<organism evidence="1 2">
    <name type="scientific">Trichuris suis</name>
    <name type="common">pig whipworm</name>
    <dbReference type="NCBI Taxonomy" id="68888"/>
    <lineage>
        <taxon>Eukaryota</taxon>
        <taxon>Metazoa</taxon>
        <taxon>Ecdysozoa</taxon>
        <taxon>Nematoda</taxon>
        <taxon>Enoplea</taxon>
        <taxon>Dorylaimia</taxon>
        <taxon>Trichinellida</taxon>
        <taxon>Trichuridae</taxon>
        <taxon>Trichuris</taxon>
    </lineage>
</organism>
<evidence type="ECO:0000313" key="2">
    <source>
        <dbReference type="Proteomes" id="UP000030764"/>
    </source>
</evidence>
<accession>A0A085MGN0</accession>
<dbReference type="PANTHER" id="PTHR45913">
    <property type="entry name" value="EPM2A-INTERACTING PROTEIN 1"/>
    <property type="match status" value="1"/>
</dbReference>
<sequence>MKSCDQYFIILTDIAGKISLSKDTVQSIVRFAEKDRVFITTERMNTAGKWSIIDQHLTQEFLFARELRTEAKGESIFRVVDHFYKQKAIPLKKITAVATDGAPSIGGCYRGCVSYLKRVVPEVMTEHCVIHRQHLAAKHLSPRLNESVQHIITALCDEKDEEYNRLLLHTEVRWLPRGACLTRFYELFESVLLFFADEDVALRDILELRQADIAYLADLCEKFNAMNIQLQVGNLNLMKTKSVISSFVYKLALYERNVSRGEMFQFLNLAELKRCPDPSDQDIEVYWEYLEMLHEDLKRRFHDVLSMVVPNCHEDAELHLQKELVDLQPNDELKLRLRVLTDLLTRKRSRLQVVNQGDLRLRMKGVKPDIEKLARLHGRHDFSLPCVSVT</sequence>
<protein>
    <recommendedName>
        <fullName evidence="3">DUF4371 domain-containing protein</fullName>
    </recommendedName>
</protein>
<gene>
    <name evidence="1" type="ORF">M513_02831</name>
</gene>
<dbReference type="PANTHER" id="PTHR45913:SF22">
    <property type="entry name" value="SCAN BOX DOMAIN-CONTAINING PROTEIN"/>
    <property type="match status" value="1"/>
</dbReference>
<name>A0A085MGN0_9BILA</name>